<dbReference type="EMBL" id="CAJNOK010007526">
    <property type="protein sequence ID" value="CAF1036930.1"/>
    <property type="molecule type" value="Genomic_DNA"/>
</dbReference>
<dbReference type="Proteomes" id="UP000663829">
    <property type="component" value="Unassembled WGS sequence"/>
</dbReference>
<dbReference type="Proteomes" id="UP000681722">
    <property type="component" value="Unassembled WGS sequence"/>
</dbReference>
<keyword evidence="5" id="KW-1185">Reference proteome</keyword>
<dbReference type="AlphaFoldDB" id="A0A813P1H2"/>
<organism evidence="1 5">
    <name type="scientific">Didymodactylos carnosus</name>
    <dbReference type="NCBI Taxonomy" id="1234261"/>
    <lineage>
        <taxon>Eukaryota</taxon>
        <taxon>Metazoa</taxon>
        <taxon>Spiralia</taxon>
        <taxon>Gnathifera</taxon>
        <taxon>Rotifera</taxon>
        <taxon>Eurotatoria</taxon>
        <taxon>Bdelloidea</taxon>
        <taxon>Philodinida</taxon>
        <taxon>Philodinidae</taxon>
        <taxon>Didymodactylos</taxon>
    </lineage>
</organism>
<dbReference type="EMBL" id="CAJOBC010000056">
    <property type="protein sequence ID" value="CAF3527580.1"/>
    <property type="molecule type" value="Genomic_DNA"/>
</dbReference>
<evidence type="ECO:0000313" key="3">
    <source>
        <dbReference type="EMBL" id="CAF3527580.1"/>
    </source>
</evidence>
<dbReference type="Proteomes" id="UP000677228">
    <property type="component" value="Unassembled WGS sequence"/>
</dbReference>
<dbReference type="Proteomes" id="UP000682733">
    <property type="component" value="Unassembled WGS sequence"/>
</dbReference>
<reference evidence="1" key="1">
    <citation type="submission" date="2021-02" db="EMBL/GenBank/DDBJ databases">
        <authorList>
            <person name="Nowell W R."/>
        </authorList>
    </citation>
    <scope>NUCLEOTIDE SEQUENCE</scope>
</reference>
<accession>A0A813P1H2</accession>
<dbReference type="EMBL" id="CAJOBA010007536">
    <property type="protein sequence ID" value="CAF3805127.1"/>
    <property type="molecule type" value="Genomic_DNA"/>
</dbReference>
<dbReference type="EMBL" id="CAJNOQ010000056">
    <property type="protein sequence ID" value="CAF0748429.1"/>
    <property type="molecule type" value="Genomic_DNA"/>
</dbReference>
<evidence type="ECO:0000313" key="4">
    <source>
        <dbReference type="EMBL" id="CAF3805127.1"/>
    </source>
</evidence>
<evidence type="ECO:0000313" key="1">
    <source>
        <dbReference type="EMBL" id="CAF0748429.1"/>
    </source>
</evidence>
<protein>
    <submittedName>
        <fullName evidence="1">Uncharacterized protein</fullName>
    </submittedName>
</protein>
<evidence type="ECO:0000313" key="2">
    <source>
        <dbReference type="EMBL" id="CAF1036930.1"/>
    </source>
</evidence>
<proteinExistence type="predicted"/>
<name>A0A813P1H2_9BILA</name>
<sequence>MCENASSGNKCLCAYCSGSIAHGMHKMNQEDVKRCEDLVDQYLSGHKNVLNDLNTRLEAVNPVQCFDILDKLCAKSTNDGEEIDSLIMKFIRMHRSGGGFFLALENPKSPARRQNLLNRLIHTTLNTHKEEGKRLNVQSSDLELHQAALNQNYEQIIDCIKNKGAKLNMDDLELLGVTENIRQKLREQSN</sequence>
<dbReference type="OrthoDB" id="9994232at2759"/>
<evidence type="ECO:0000313" key="5">
    <source>
        <dbReference type="Proteomes" id="UP000663829"/>
    </source>
</evidence>
<comment type="caution">
    <text evidence="1">The sequence shown here is derived from an EMBL/GenBank/DDBJ whole genome shotgun (WGS) entry which is preliminary data.</text>
</comment>
<gene>
    <name evidence="1" type="ORF">GPM918_LOCUS682</name>
    <name evidence="2" type="ORF">OVA965_LOCUS16281</name>
    <name evidence="3" type="ORF">SRO942_LOCUS683</name>
    <name evidence="4" type="ORF">TMI583_LOCUS16289</name>
</gene>